<keyword evidence="7" id="KW-1185">Reference proteome</keyword>
<dbReference type="GO" id="GO:0051539">
    <property type="term" value="F:4 iron, 4 sulfur cluster binding"/>
    <property type="evidence" value="ECO:0007669"/>
    <property type="project" value="UniProtKB-KW"/>
</dbReference>
<organism evidence="6 7">
    <name type="scientific">Clostridium sartagoforme</name>
    <dbReference type="NCBI Taxonomy" id="84031"/>
    <lineage>
        <taxon>Bacteria</taxon>
        <taxon>Bacillati</taxon>
        <taxon>Bacillota</taxon>
        <taxon>Clostridia</taxon>
        <taxon>Eubacteriales</taxon>
        <taxon>Clostridiaceae</taxon>
        <taxon>Clostridium</taxon>
    </lineage>
</organism>
<keyword evidence="2" id="KW-0479">Metal-binding</keyword>
<dbReference type="AlphaFoldDB" id="A0A4S2DM47"/>
<protein>
    <submittedName>
        <fullName evidence="6">FAD-dependent oxidoreductase</fullName>
    </submittedName>
</protein>
<evidence type="ECO:0000256" key="5">
    <source>
        <dbReference type="ARBA" id="ARBA00023014"/>
    </source>
</evidence>
<dbReference type="Proteomes" id="UP000306888">
    <property type="component" value="Unassembled WGS sequence"/>
</dbReference>
<comment type="caution">
    <text evidence="6">The sequence shown here is derived from an EMBL/GenBank/DDBJ whole genome shotgun (WGS) entry which is preliminary data.</text>
</comment>
<evidence type="ECO:0000256" key="1">
    <source>
        <dbReference type="ARBA" id="ARBA00022485"/>
    </source>
</evidence>
<proteinExistence type="predicted"/>
<evidence type="ECO:0000256" key="2">
    <source>
        <dbReference type="ARBA" id="ARBA00022723"/>
    </source>
</evidence>
<accession>A0A4S2DM47</accession>
<evidence type="ECO:0000256" key="4">
    <source>
        <dbReference type="ARBA" id="ARBA00023004"/>
    </source>
</evidence>
<dbReference type="Pfam" id="PF12831">
    <property type="entry name" value="FAD_oxidored"/>
    <property type="match status" value="1"/>
</dbReference>
<keyword evidence="4" id="KW-0408">Iron</keyword>
<dbReference type="Gene3D" id="3.50.50.60">
    <property type="entry name" value="FAD/NAD(P)-binding domain"/>
    <property type="match status" value="1"/>
</dbReference>
<dbReference type="InterPro" id="IPR036188">
    <property type="entry name" value="FAD/NAD-bd_sf"/>
</dbReference>
<keyword evidence="5" id="KW-0411">Iron-sulfur</keyword>
<dbReference type="PANTHER" id="PTHR43498">
    <property type="entry name" value="FERREDOXIN:COB-COM HETERODISULFIDE REDUCTASE SUBUNIT A"/>
    <property type="match status" value="1"/>
</dbReference>
<evidence type="ECO:0000313" key="6">
    <source>
        <dbReference type="EMBL" id="TGY43387.1"/>
    </source>
</evidence>
<evidence type="ECO:0000313" key="7">
    <source>
        <dbReference type="Proteomes" id="UP000306888"/>
    </source>
</evidence>
<reference evidence="6 7" key="1">
    <citation type="submission" date="2019-04" db="EMBL/GenBank/DDBJ databases">
        <title>Microbes associate with the intestines of laboratory mice.</title>
        <authorList>
            <person name="Navarre W."/>
            <person name="Wong E."/>
            <person name="Huang K."/>
            <person name="Tropini C."/>
            <person name="Ng K."/>
            <person name="Yu B."/>
        </authorList>
    </citation>
    <scope>NUCLEOTIDE SEQUENCE [LARGE SCALE GENOMIC DNA]</scope>
    <source>
        <strain evidence="6 7">NM50_B9-20</strain>
    </source>
</reference>
<dbReference type="GO" id="GO:0016491">
    <property type="term" value="F:oxidoreductase activity"/>
    <property type="evidence" value="ECO:0007669"/>
    <property type="project" value="UniProtKB-KW"/>
</dbReference>
<gene>
    <name evidence="6" type="ORF">E5347_00845</name>
</gene>
<keyword evidence="3" id="KW-0560">Oxidoreductase</keyword>
<name>A0A4S2DM47_9CLOT</name>
<dbReference type="EMBL" id="SRYR01000001">
    <property type="protein sequence ID" value="TGY43387.1"/>
    <property type="molecule type" value="Genomic_DNA"/>
</dbReference>
<dbReference type="RefSeq" id="WP_136003617.1">
    <property type="nucleotide sequence ID" value="NZ_SRYR01000001.1"/>
</dbReference>
<dbReference type="GO" id="GO:0046872">
    <property type="term" value="F:metal ion binding"/>
    <property type="evidence" value="ECO:0007669"/>
    <property type="project" value="UniProtKB-KW"/>
</dbReference>
<dbReference type="OrthoDB" id="9759982at2"/>
<dbReference type="PANTHER" id="PTHR43498:SF1">
    <property type="entry name" value="COB--COM HETERODISULFIDE REDUCTASE IRON-SULFUR SUBUNIT A"/>
    <property type="match status" value="1"/>
</dbReference>
<evidence type="ECO:0000256" key="3">
    <source>
        <dbReference type="ARBA" id="ARBA00023002"/>
    </source>
</evidence>
<keyword evidence="1" id="KW-0004">4Fe-4S</keyword>
<sequence>MDIKGFKEYDIVVIGGGPSGLIAAKAAATGDAKVCLIERGGYLGGCATKSLVIPLMTFHAGEKQIIRGYAEELIEKIKEEGGTIGHIMDPLGVAATVTPVDTEIYKYVAQEYLLDAGVEILYHTEALEVKKEEDSVTCITAKTRSGIYDIKAKYFIDATGDAEIAYLAGCEMKVGREVDGKCQPMTFMFKMDNVDVDKIIDYSDKHPNEFVISNEINSLSEVKRIAISGFFSKVEEANKNNDLNLNRDRVLFFELNRRGEVAINMSRVINKKSIEGFELSEATIEGRRQVIEIYKFLKNYVPGFENSRLLQSADEIGVRESRRIVGEYVITENDIIQGKIFSDTVALGSWPIDIHDPEGKDITIKEMKMGDYYGIPYRCLIPKGIKNLLVTGRAISSTHEAFASVRVSPICMALGQAAGIASKIALLNKLPYKDIEINELMIELKKSNQVIS</sequence>
<dbReference type="InterPro" id="IPR039650">
    <property type="entry name" value="HdrA-like"/>
</dbReference>
<dbReference type="SUPFAM" id="SSF51905">
    <property type="entry name" value="FAD/NAD(P)-binding domain"/>
    <property type="match status" value="1"/>
</dbReference>